<evidence type="ECO:0000313" key="9">
    <source>
        <dbReference type="EMBL" id="KAK2638920.1"/>
    </source>
</evidence>
<evidence type="ECO:0000256" key="3">
    <source>
        <dbReference type="ARBA" id="ARBA00022679"/>
    </source>
</evidence>
<proteinExistence type="predicted"/>
<gene>
    <name evidence="9" type="ORF">Ddye_026715</name>
</gene>
<evidence type="ECO:0000256" key="2">
    <source>
        <dbReference type="ARBA" id="ARBA00022676"/>
    </source>
</evidence>
<keyword evidence="2" id="KW-0328">Glycosyltransferase</keyword>
<dbReference type="Proteomes" id="UP001280121">
    <property type="component" value="Unassembled WGS sequence"/>
</dbReference>
<keyword evidence="5 8" id="KW-1133">Transmembrane helix</keyword>
<dbReference type="GO" id="GO:0030244">
    <property type="term" value="P:cellulose biosynthetic process"/>
    <property type="evidence" value="ECO:0007669"/>
    <property type="project" value="InterPro"/>
</dbReference>
<dbReference type="GO" id="GO:0016020">
    <property type="term" value="C:membrane"/>
    <property type="evidence" value="ECO:0007669"/>
    <property type="project" value="InterPro"/>
</dbReference>
<reference evidence="9" key="1">
    <citation type="journal article" date="2023" name="Plant J.">
        <title>Genome sequences and population genomics provide insights into the demographic history, inbreeding, and mutation load of two 'living fossil' tree species of Dipteronia.</title>
        <authorList>
            <person name="Feng Y."/>
            <person name="Comes H.P."/>
            <person name="Chen J."/>
            <person name="Zhu S."/>
            <person name="Lu R."/>
            <person name="Zhang X."/>
            <person name="Li P."/>
            <person name="Qiu J."/>
            <person name="Olsen K.M."/>
            <person name="Qiu Y."/>
        </authorList>
    </citation>
    <scope>NUCLEOTIDE SEQUENCE</scope>
    <source>
        <strain evidence="9">KIB01</strain>
    </source>
</reference>
<keyword evidence="6 8" id="KW-0472">Membrane</keyword>
<evidence type="ECO:0000256" key="6">
    <source>
        <dbReference type="ARBA" id="ARBA00023136"/>
    </source>
</evidence>
<keyword evidence="3" id="KW-0808">Transferase</keyword>
<comment type="caution">
    <text evidence="9">The sequence shown here is derived from an EMBL/GenBank/DDBJ whole genome shotgun (WGS) entry which is preliminary data.</text>
</comment>
<keyword evidence="4 8" id="KW-0812">Transmembrane</keyword>
<dbReference type="Pfam" id="PF03552">
    <property type="entry name" value="Cellulose_synt"/>
    <property type="match status" value="1"/>
</dbReference>
<dbReference type="PANTHER" id="PTHR13301">
    <property type="entry name" value="X-BOX TRANSCRIPTION FACTOR-RELATED"/>
    <property type="match status" value="1"/>
</dbReference>
<organism evidence="9 10">
    <name type="scientific">Dipteronia dyeriana</name>
    <dbReference type="NCBI Taxonomy" id="168575"/>
    <lineage>
        <taxon>Eukaryota</taxon>
        <taxon>Viridiplantae</taxon>
        <taxon>Streptophyta</taxon>
        <taxon>Embryophyta</taxon>
        <taxon>Tracheophyta</taxon>
        <taxon>Spermatophyta</taxon>
        <taxon>Magnoliopsida</taxon>
        <taxon>eudicotyledons</taxon>
        <taxon>Gunneridae</taxon>
        <taxon>Pentapetalae</taxon>
        <taxon>rosids</taxon>
        <taxon>malvids</taxon>
        <taxon>Sapindales</taxon>
        <taxon>Sapindaceae</taxon>
        <taxon>Hippocastanoideae</taxon>
        <taxon>Acereae</taxon>
        <taxon>Dipteronia</taxon>
    </lineage>
</organism>
<dbReference type="InterPro" id="IPR005150">
    <property type="entry name" value="Cellulose_synth"/>
</dbReference>
<keyword evidence="10" id="KW-1185">Reference proteome</keyword>
<dbReference type="GO" id="GO:0071555">
    <property type="term" value="P:cell wall organization"/>
    <property type="evidence" value="ECO:0007669"/>
    <property type="project" value="UniProtKB-KW"/>
</dbReference>
<dbReference type="GO" id="GO:0016760">
    <property type="term" value="F:cellulose synthase (UDP-forming) activity"/>
    <property type="evidence" value="ECO:0007669"/>
    <property type="project" value="InterPro"/>
</dbReference>
<dbReference type="EMBL" id="JANJYI010000008">
    <property type="protein sequence ID" value="KAK2638920.1"/>
    <property type="molecule type" value="Genomic_DNA"/>
</dbReference>
<evidence type="ECO:0000256" key="7">
    <source>
        <dbReference type="ARBA" id="ARBA00023316"/>
    </source>
</evidence>
<comment type="subcellular location">
    <subcellularLocation>
        <location evidence="1">Endomembrane system</location>
    </subcellularLocation>
</comment>
<dbReference type="AlphaFoldDB" id="A0AAD9TNR9"/>
<evidence type="ECO:0000256" key="4">
    <source>
        <dbReference type="ARBA" id="ARBA00022692"/>
    </source>
</evidence>
<name>A0AAD9TNR9_9ROSI</name>
<keyword evidence="7" id="KW-0961">Cell wall biogenesis/degradation</keyword>
<evidence type="ECO:0000313" key="10">
    <source>
        <dbReference type="Proteomes" id="UP001280121"/>
    </source>
</evidence>
<dbReference type="GO" id="GO:0012505">
    <property type="term" value="C:endomembrane system"/>
    <property type="evidence" value="ECO:0007669"/>
    <property type="project" value="UniProtKB-SubCell"/>
</dbReference>
<feature type="transmembrane region" description="Helical" evidence="8">
    <location>
        <begin position="102"/>
        <end position="123"/>
    </location>
</feature>
<evidence type="ECO:0000256" key="5">
    <source>
        <dbReference type="ARBA" id="ARBA00022989"/>
    </source>
</evidence>
<evidence type="ECO:0000256" key="8">
    <source>
        <dbReference type="SAM" id="Phobius"/>
    </source>
</evidence>
<feature type="transmembrane region" description="Helical" evidence="8">
    <location>
        <begin position="135"/>
        <end position="157"/>
    </location>
</feature>
<accession>A0AAD9TNR9</accession>
<evidence type="ECO:0000256" key="1">
    <source>
        <dbReference type="ARBA" id="ARBA00004308"/>
    </source>
</evidence>
<feature type="transmembrane region" description="Helical" evidence="8">
    <location>
        <begin position="71"/>
        <end position="96"/>
    </location>
</feature>
<protein>
    <submittedName>
        <fullName evidence="9">Uncharacterized protein</fullName>
    </submittedName>
</protein>
<sequence length="158" mass="17704">MNCGSTVKIWWNLERMWMIRRTTAFLFGFIDAIIKQLGLSQKAFALTSKVVEEDASTRFEQEIIEFGSSSVIFTLLGSLAMMNLFCLVGATLNMVVLQNFGALGNLISQVFLCGMTVLINFPVYEAMFFRKDKSIIPFSVVFKSFVVASLACLIMPLI</sequence>